<evidence type="ECO:0000256" key="1">
    <source>
        <dbReference type="ARBA" id="ARBA00012513"/>
    </source>
</evidence>
<evidence type="ECO:0000256" key="8">
    <source>
        <dbReference type="SAM" id="MobiDB-lite"/>
    </source>
</evidence>
<dbReference type="eggNOG" id="COG0515">
    <property type="taxonomic scope" value="Bacteria"/>
</dbReference>
<evidence type="ECO:0000313" key="12">
    <source>
        <dbReference type="Proteomes" id="UP000004926"/>
    </source>
</evidence>
<evidence type="ECO:0000313" key="11">
    <source>
        <dbReference type="EMBL" id="EHR50706.1"/>
    </source>
</evidence>
<dbReference type="Gene3D" id="3.30.200.20">
    <property type="entry name" value="Phosphorylase Kinase, domain 1"/>
    <property type="match status" value="1"/>
</dbReference>
<dbReference type="EC" id="2.7.11.1" evidence="1"/>
<proteinExistence type="predicted"/>
<feature type="domain" description="Protein kinase" evidence="10">
    <location>
        <begin position="12"/>
        <end position="269"/>
    </location>
</feature>
<dbReference type="PANTHER" id="PTHR43289">
    <property type="entry name" value="MITOGEN-ACTIVATED PROTEIN KINASE KINASE KINASE 20-RELATED"/>
    <property type="match status" value="1"/>
</dbReference>
<dbReference type="Proteomes" id="UP000004926">
    <property type="component" value="Chromosome"/>
</dbReference>
<evidence type="ECO:0000256" key="2">
    <source>
        <dbReference type="ARBA" id="ARBA00022527"/>
    </source>
</evidence>
<accession>H5WYP1</accession>
<dbReference type="PROSITE" id="PS50011">
    <property type="entry name" value="PROTEIN_KINASE_DOM"/>
    <property type="match status" value="1"/>
</dbReference>
<feature type="binding site" evidence="7">
    <location>
        <position position="41"/>
    </location>
    <ligand>
        <name>ATP</name>
        <dbReference type="ChEBI" id="CHEBI:30616"/>
    </ligand>
</feature>
<evidence type="ECO:0000256" key="3">
    <source>
        <dbReference type="ARBA" id="ARBA00022679"/>
    </source>
</evidence>
<dbReference type="GO" id="GO:0005524">
    <property type="term" value="F:ATP binding"/>
    <property type="evidence" value="ECO:0007669"/>
    <property type="project" value="UniProtKB-UniRule"/>
</dbReference>
<dbReference type="Pfam" id="PF00069">
    <property type="entry name" value="Pkinase"/>
    <property type="match status" value="1"/>
</dbReference>
<keyword evidence="5 11" id="KW-0418">Kinase</keyword>
<dbReference type="InterPro" id="IPR017441">
    <property type="entry name" value="Protein_kinase_ATP_BS"/>
</dbReference>
<keyword evidence="9" id="KW-0812">Transmembrane</keyword>
<dbReference type="EMBL" id="CM001439">
    <property type="protein sequence ID" value="EHR50706.1"/>
    <property type="molecule type" value="Genomic_DNA"/>
</dbReference>
<evidence type="ECO:0000259" key="10">
    <source>
        <dbReference type="PROSITE" id="PS50011"/>
    </source>
</evidence>
<reference evidence="11 12" key="1">
    <citation type="journal article" date="2012" name="Stand. Genomic Sci.">
        <title>Genome sequence of the ocean sediment bacterium Saccharomonospora marina type strain (XMU15(T)).</title>
        <authorList>
            <person name="Klenk H.P."/>
            <person name="Lu M."/>
            <person name="Lucas S."/>
            <person name="Lapidus A."/>
            <person name="Copeland A."/>
            <person name="Pitluck S."/>
            <person name="Goodwin L.A."/>
            <person name="Han C."/>
            <person name="Tapia R."/>
            <person name="Brambilla E.M."/>
            <person name="Potter G."/>
            <person name="Land M."/>
            <person name="Ivanova N."/>
            <person name="Rohde M."/>
            <person name="Goker M."/>
            <person name="Detter J.C."/>
            <person name="Li W.J."/>
            <person name="Kyrpides N.C."/>
            <person name="Woyke T."/>
        </authorList>
    </citation>
    <scope>NUCLEOTIDE SEQUENCE [LARGE SCALE GENOMIC DNA]</scope>
    <source>
        <strain evidence="11 12">XMU15</strain>
    </source>
</reference>
<dbReference type="OrthoDB" id="9762169at2"/>
<dbReference type="AlphaFoldDB" id="H5WYP1"/>
<feature type="compositionally biased region" description="Low complexity" evidence="8">
    <location>
        <begin position="350"/>
        <end position="371"/>
    </location>
</feature>
<evidence type="ECO:0000256" key="5">
    <source>
        <dbReference type="ARBA" id="ARBA00022777"/>
    </source>
</evidence>
<keyword evidence="2" id="KW-0723">Serine/threonine-protein kinase</keyword>
<feature type="compositionally biased region" description="Basic and acidic residues" evidence="8">
    <location>
        <begin position="372"/>
        <end position="381"/>
    </location>
</feature>
<dbReference type="GO" id="GO:0004674">
    <property type="term" value="F:protein serine/threonine kinase activity"/>
    <property type="evidence" value="ECO:0007669"/>
    <property type="project" value="UniProtKB-KW"/>
</dbReference>
<dbReference type="CDD" id="cd14014">
    <property type="entry name" value="STKc_PknB_like"/>
    <property type="match status" value="1"/>
</dbReference>
<keyword evidence="9" id="KW-1133">Transmembrane helix</keyword>
<feature type="region of interest" description="Disordered" evidence="8">
    <location>
        <begin position="328"/>
        <end position="381"/>
    </location>
</feature>
<name>H5WYP1_9PSEU</name>
<dbReference type="SMART" id="SM00220">
    <property type="entry name" value="S_TKc"/>
    <property type="match status" value="1"/>
</dbReference>
<dbReference type="InterPro" id="IPR000719">
    <property type="entry name" value="Prot_kinase_dom"/>
</dbReference>
<dbReference type="HOGENOM" id="CLU_000288_63_44_11"/>
<protein>
    <recommendedName>
        <fullName evidence="1">non-specific serine/threonine protein kinase</fullName>
        <ecNumber evidence="1">2.7.11.1</ecNumber>
    </recommendedName>
</protein>
<evidence type="ECO:0000256" key="4">
    <source>
        <dbReference type="ARBA" id="ARBA00022741"/>
    </source>
</evidence>
<dbReference type="PROSITE" id="PS00108">
    <property type="entry name" value="PROTEIN_KINASE_ST"/>
    <property type="match status" value="1"/>
</dbReference>
<keyword evidence="3" id="KW-0808">Transferase</keyword>
<keyword evidence="9" id="KW-0472">Membrane</keyword>
<organism evidence="11 12">
    <name type="scientific">Saccharomonospora marina XMU15</name>
    <dbReference type="NCBI Taxonomy" id="882083"/>
    <lineage>
        <taxon>Bacteria</taxon>
        <taxon>Bacillati</taxon>
        <taxon>Actinomycetota</taxon>
        <taxon>Actinomycetes</taxon>
        <taxon>Pseudonocardiales</taxon>
        <taxon>Pseudonocardiaceae</taxon>
        <taxon>Saccharomonospora</taxon>
    </lineage>
</organism>
<keyword evidence="4 7" id="KW-0547">Nucleotide-binding</keyword>
<gene>
    <name evidence="11" type="ORF">SacmaDRAFT_2461</name>
</gene>
<dbReference type="RefSeq" id="WP_009154091.1">
    <property type="nucleotide sequence ID" value="NZ_CM001439.1"/>
</dbReference>
<dbReference type="PROSITE" id="PS00107">
    <property type="entry name" value="PROTEIN_KINASE_ATP"/>
    <property type="match status" value="1"/>
</dbReference>
<keyword evidence="6 7" id="KW-0067">ATP-binding</keyword>
<dbReference type="InterPro" id="IPR008271">
    <property type="entry name" value="Ser/Thr_kinase_AS"/>
</dbReference>
<sequence length="481" mass="50906">MTDESQLVGGRYRLGEWLGTGAMGVVWKGEDERLHRTVALKRLHLQPQPGSPTADVRARAMREGRIAARLLHPNAIAVFDVIEDEGDPWLVMEYLPSTSLAQVIAERGRLEPAEVAAIGRQVAAALAAAHRSGIVHRDVKPANVLLAEDGTAKISDFGISRAAGDVTLTASGFVAGTPAYFAPEVARGNDADFRSDVFSLGSTLYHAIEGAPPFGTQDNAIALLHKVSQGEIEPPGHAGPLRPVLLKLLDPDPDARPDMAQAAAELARLSAPATPRADVSTSSDRPGTVAAAARKRSTLVAALALVIVLAAGAAGWWLLSREERSHTGASGMAASREADRPSAGSGTVNPTGPSAPASPTTETTSAPSSSSEPDKPATDPARRLESALRAYYALIPGDLRAGYDRLTERFKRTRTPSFADYEAFWSRMRSVRVSDVRAGRGNTVTATITYFFVGGGSTTERHVYTLVEQGGTMAIDSQSYA</sequence>
<keyword evidence="12" id="KW-1185">Reference proteome</keyword>
<dbReference type="SUPFAM" id="SSF56112">
    <property type="entry name" value="Protein kinase-like (PK-like)"/>
    <property type="match status" value="1"/>
</dbReference>
<dbReference type="Gene3D" id="1.10.510.10">
    <property type="entry name" value="Transferase(Phosphotransferase) domain 1"/>
    <property type="match status" value="1"/>
</dbReference>
<evidence type="ECO:0000256" key="7">
    <source>
        <dbReference type="PROSITE-ProRule" id="PRU10141"/>
    </source>
</evidence>
<feature type="transmembrane region" description="Helical" evidence="9">
    <location>
        <begin position="299"/>
        <end position="319"/>
    </location>
</feature>
<evidence type="ECO:0000256" key="6">
    <source>
        <dbReference type="ARBA" id="ARBA00022840"/>
    </source>
</evidence>
<dbReference type="InterPro" id="IPR011009">
    <property type="entry name" value="Kinase-like_dom_sf"/>
</dbReference>
<dbReference type="PANTHER" id="PTHR43289:SF6">
    <property type="entry name" value="SERINE_THREONINE-PROTEIN KINASE NEKL-3"/>
    <property type="match status" value="1"/>
</dbReference>
<evidence type="ECO:0000256" key="9">
    <source>
        <dbReference type="SAM" id="Phobius"/>
    </source>
</evidence>
<dbReference type="STRING" id="882083.SacmaDRAFT_2461"/>